<dbReference type="InterPro" id="IPR022270">
    <property type="entry name" value="Blh_diox"/>
</dbReference>
<proteinExistence type="inferred from homology"/>
<evidence type="ECO:0000313" key="3">
    <source>
        <dbReference type="Proteomes" id="UP000248987"/>
    </source>
</evidence>
<dbReference type="GO" id="GO:0003834">
    <property type="term" value="F:beta-carotene 15,15'-dioxygenase activity"/>
    <property type="evidence" value="ECO:0007669"/>
    <property type="project" value="UniProtKB-EC"/>
</dbReference>
<keyword evidence="1" id="KW-1133">Transmembrane helix</keyword>
<reference evidence="2 3" key="1">
    <citation type="submission" date="2018-06" db="EMBL/GenBank/DDBJ databases">
        <title>Genomic Encyclopedia of Archaeal and Bacterial Type Strains, Phase II (KMG-II): from individual species to whole genera.</title>
        <authorList>
            <person name="Goeker M."/>
        </authorList>
    </citation>
    <scope>NUCLEOTIDE SEQUENCE [LARGE SCALE GENOMIC DNA]</scope>
    <source>
        <strain evidence="2 3">DSM 12408</strain>
    </source>
</reference>
<comment type="caution">
    <text evidence="1">Lacks conserved residue(s) required for the propagation of feature annotation.</text>
</comment>
<comment type="subcellular location">
    <subcellularLocation>
        <location evidence="1">Cell membrane</location>
        <topology evidence="1">Multi-pass membrane protein</topology>
    </subcellularLocation>
</comment>
<dbReference type="OrthoDB" id="945227at2"/>
<accession>A0A1A7QY16</accession>
<dbReference type="EMBL" id="QLLQ01000001">
    <property type="protein sequence ID" value="RAJ27580.1"/>
    <property type="molecule type" value="Genomic_DNA"/>
</dbReference>
<organism evidence="2 3">
    <name type="scientific">Gelidibacter algens</name>
    <dbReference type="NCBI Taxonomy" id="49280"/>
    <lineage>
        <taxon>Bacteria</taxon>
        <taxon>Pseudomonadati</taxon>
        <taxon>Bacteroidota</taxon>
        <taxon>Flavobacteriia</taxon>
        <taxon>Flavobacteriales</taxon>
        <taxon>Flavobacteriaceae</taxon>
        <taxon>Gelidibacter</taxon>
    </lineage>
</organism>
<keyword evidence="3" id="KW-1185">Reference proteome</keyword>
<dbReference type="Pfam" id="PF15461">
    <property type="entry name" value="BCD"/>
    <property type="match status" value="1"/>
</dbReference>
<keyword evidence="1" id="KW-0408">Iron</keyword>
<dbReference type="AlphaFoldDB" id="A0A1A7QY16"/>
<sequence length="298" mass="34776">MSYKFKNISIVSSFVCLWLASFLTANLELIFGFLLILSFGMLHGANDIILFDKLSKSKGKLPYLLMLSVYISVVLLVLFVFYWAPLFALTIFVSGSAYHFGEQHWEHESLKSTDLITYTFYFIYGLFVIALLLILNTSQVIAIVESIIKDQFPVVAIDYLFYTVSISFVILTTYLAIIDVDFRRRIWQELLYLLVFAVIFKVSSLIWGFAIYFIFWHSLPSLYDQIKFMYNGFDNYKMLAYFKKALPYWLISILGLIGIYFMFKDMTIFNGLFFSFLAAVTLPHSFLISRMFKQVKKK</sequence>
<dbReference type="RefSeq" id="WP_066435730.1">
    <property type="nucleotide sequence ID" value="NZ_LZRN01000028.1"/>
</dbReference>
<keyword evidence="2" id="KW-0503">Monooxygenase</keyword>
<dbReference type="EC" id="1.13.11.63" evidence="1"/>
<keyword evidence="1" id="KW-0223">Dioxygenase</keyword>
<comment type="caution">
    <text evidence="2">The sequence shown here is derived from an EMBL/GenBank/DDBJ whole genome shotgun (WGS) entry which is preliminary data.</text>
</comment>
<dbReference type="Proteomes" id="UP000248987">
    <property type="component" value="Unassembled WGS sequence"/>
</dbReference>
<comment type="catalytic activity">
    <reaction evidence="1">
        <text>all-trans-beta-carotene + O2 = 2 all-trans-retinal</text>
        <dbReference type="Rhea" id="RHEA:32887"/>
        <dbReference type="ChEBI" id="CHEBI:15379"/>
        <dbReference type="ChEBI" id="CHEBI:17579"/>
        <dbReference type="ChEBI" id="CHEBI:17898"/>
        <dbReference type="EC" id="1.13.11.63"/>
    </reaction>
</comment>
<feature type="transmembrane region" description="Helical" evidence="1">
    <location>
        <begin position="30"/>
        <end position="51"/>
    </location>
</feature>
<feature type="transmembrane region" description="Helical" evidence="1">
    <location>
        <begin position="63"/>
        <end position="84"/>
    </location>
</feature>
<dbReference type="GO" id="GO:0010436">
    <property type="term" value="F:carotenoid dioxygenase activity"/>
    <property type="evidence" value="ECO:0007669"/>
    <property type="project" value="UniProtKB-UniRule"/>
</dbReference>
<name>A0A1A7QY16_9FLAO</name>
<keyword evidence="1" id="KW-0812">Transmembrane</keyword>
<dbReference type="GO" id="GO:0016121">
    <property type="term" value="P:carotene catabolic process"/>
    <property type="evidence" value="ECO:0007669"/>
    <property type="project" value="UniProtKB-UniRule"/>
</dbReference>
<dbReference type="HAMAP" id="MF_02093">
    <property type="entry name" value="Beta_carotene_diox"/>
    <property type="match status" value="1"/>
</dbReference>
<dbReference type="GO" id="GO:0005506">
    <property type="term" value="F:iron ion binding"/>
    <property type="evidence" value="ECO:0007669"/>
    <property type="project" value="UniProtKB-UniRule"/>
</dbReference>
<feature type="transmembrane region" description="Helical" evidence="1">
    <location>
        <begin position="156"/>
        <end position="178"/>
    </location>
</feature>
<keyword evidence="1" id="KW-0560">Oxidoreductase</keyword>
<keyword evidence="1" id="KW-0472">Membrane</keyword>
<feature type="transmembrane region" description="Helical" evidence="1">
    <location>
        <begin position="245"/>
        <end position="263"/>
    </location>
</feature>
<dbReference type="GO" id="GO:0004497">
    <property type="term" value="F:monooxygenase activity"/>
    <property type="evidence" value="ECO:0007669"/>
    <property type="project" value="UniProtKB-KW"/>
</dbReference>
<feature type="transmembrane region" description="Helical" evidence="1">
    <location>
        <begin position="269"/>
        <end position="288"/>
    </location>
</feature>
<keyword evidence="1" id="KW-0479">Metal-binding</keyword>
<feature type="transmembrane region" description="Helical" evidence="1">
    <location>
        <begin position="115"/>
        <end position="135"/>
    </location>
</feature>
<comment type="function">
    <text evidence="1">Catalyzes the cleavage of beta-carotene at its central double bond (15,15') to yield two molecules of all-trans-retinal.</text>
</comment>
<comment type="similarity">
    <text evidence="1">Belongs to the Brp/Blh beta-carotene diooxygenase family.</text>
</comment>
<gene>
    <name evidence="2" type="ORF">LX77_00152</name>
</gene>
<dbReference type="GO" id="GO:0005886">
    <property type="term" value="C:plasma membrane"/>
    <property type="evidence" value="ECO:0007669"/>
    <property type="project" value="UniProtKB-SubCell"/>
</dbReference>
<dbReference type="NCBIfam" id="TIGR03753">
    <property type="entry name" value="blh_monoox"/>
    <property type="match status" value="1"/>
</dbReference>
<feature type="transmembrane region" description="Helical" evidence="1">
    <location>
        <begin position="7"/>
        <end position="24"/>
    </location>
</feature>
<evidence type="ECO:0000256" key="1">
    <source>
        <dbReference type="HAMAP-Rule" id="MF_02093"/>
    </source>
</evidence>
<feature type="transmembrane region" description="Helical" evidence="1">
    <location>
        <begin position="190"/>
        <end position="215"/>
    </location>
</feature>
<comment type="cofactor">
    <cofactor evidence="1">
        <name>Fe(2+)</name>
        <dbReference type="ChEBI" id="CHEBI:29033"/>
    </cofactor>
</comment>
<keyword evidence="1" id="KW-1003">Cell membrane</keyword>
<evidence type="ECO:0000313" key="2">
    <source>
        <dbReference type="EMBL" id="RAJ27580.1"/>
    </source>
</evidence>
<protein>
    <recommendedName>
        <fullName evidence="1">Probable beta-carotene 15,15'-dioxygenase</fullName>
        <ecNumber evidence="1">1.13.11.63</ecNumber>
    </recommendedName>
</protein>